<evidence type="ECO:0000256" key="11">
    <source>
        <dbReference type="ARBA" id="ARBA00023136"/>
    </source>
</evidence>
<dbReference type="PRINTS" id="PR00926">
    <property type="entry name" value="MITOCARRIER"/>
</dbReference>
<keyword evidence="11 14" id="KW-0472">Membrane</keyword>
<keyword evidence="19" id="KW-1185">Reference proteome</keyword>
<dbReference type="InterPro" id="IPR013212">
    <property type="entry name" value="Mad3/Bub1_I"/>
</dbReference>
<dbReference type="EMBL" id="PKMF04000326">
    <property type="protein sequence ID" value="KAK7837553.1"/>
    <property type="molecule type" value="Genomic_DNA"/>
</dbReference>
<feature type="transmembrane region" description="Helical" evidence="15">
    <location>
        <begin position="694"/>
        <end position="717"/>
    </location>
</feature>
<evidence type="ECO:0000256" key="15">
    <source>
        <dbReference type="SAM" id="Phobius"/>
    </source>
</evidence>
<dbReference type="SUPFAM" id="SSF56112">
    <property type="entry name" value="Protein kinase-like (PK-like)"/>
    <property type="match status" value="1"/>
</dbReference>
<evidence type="ECO:0000256" key="14">
    <source>
        <dbReference type="PROSITE-ProRule" id="PRU00282"/>
    </source>
</evidence>
<dbReference type="InterPro" id="IPR002113">
    <property type="entry name" value="ADT_euk_type"/>
</dbReference>
<feature type="repeat" description="Solcar" evidence="14">
    <location>
        <begin position="696"/>
        <end position="788"/>
    </location>
</feature>
<dbReference type="Gene3D" id="1.10.510.10">
    <property type="entry name" value="Transferase(Phosphotransferase) domain 1"/>
    <property type="match status" value="1"/>
</dbReference>
<comment type="subunit">
    <text evidence="3">Monomer.</text>
</comment>
<dbReference type="InterPro" id="IPR018108">
    <property type="entry name" value="MCP_transmembrane"/>
</dbReference>
<reference evidence="18 19" key="1">
    <citation type="journal article" date="2018" name="Sci. Data">
        <title>The draft genome sequence of cork oak.</title>
        <authorList>
            <person name="Ramos A.M."/>
            <person name="Usie A."/>
            <person name="Barbosa P."/>
            <person name="Barros P.M."/>
            <person name="Capote T."/>
            <person name="Chaves I."/>
            <person name="Simoes F."/>
            <person name="Abreu I."/>
            <person name="Carrasquinho I."/>
            <person name="Faro C."/>
            <person name="Guimaraes J.B."/>
            <person name="Mendonca D."/>
            <person name="Nobrega F."/>
            <person name="Rodrigues L."/>
            <person name="Saibo N.J.M."/>
            <person name="Varela M.C."/>
            <person name="Egas C."/>
            <person name="Matos J."/>
            <person name="Miguel C.M."/>
            <person name="Oliveira M.M."/>
            <person name="Ricardo C.P."/>
            <person name="Goncalves S."/>
        </authorList>
    </citation>
    <scope>NUCLEOTIDE SEQUENCE [LARGE SCALE GENOMIC DNA]</scope>
    <source>
        <strain evidence="19">cv. HL8</strain>
    </source>
</reference>
<comment type="function">
    <text evidence="13">ADP:ATP antiporter that mediates import of ADP into the mitochondrial matrix for ATP synthesis, and export of ATP out to fuel the cell. Cycles between the cytoplasmic-open state (c-state) and the matrix-open state (m-state): operates by the alternating access mechanism with a single substrate-binding site intermittently exposed to either the cytosolic (c-state) or matrix (m-state) side of the inner mitochondrial membrane.</text>
</comment>
<feature type="domain" description="Protein kinase" evidence="16">
    <location>
        <begin position="223"/>
        <end position="508"/>
    </location>
</feature>
<gene>
    <name evidence="18" type="primary">BUB1</name>
    <name evidence="18" type="ORF">CFP56_021087</name>
</gene>
<comment type="catalytic activity">
    <reaction evidence="12">
        <text>ADP(in) + ATP(out) = ADP(out) + ATP(in)</text>
        <dbReference type="Rhea" id="RHEA:34999"/>
        <dbReference type="ChEBI" id="CHEBI:30616"/>
        <dbReference type="ChEBI" id="CHEBI:456216"/>
    </reaction>
    <physiologicalReaction direction="left-to-right" evidence="12">
        <dbReference type="Rhea" id="RHEA:35000"/>
    </physiologicalReaction>
</comment>
<evidence type="ECO:0000313" key="19">
    <source>
        <dbReference type="Proteomes" id="UP000237347"/>
    </source>
</evidence>
<dbReference type="GO" id="GO:0004672">
    <property type="term" value="F:protein kinase activity"/>
    <property type="evidence" value="ECO:0007669"/>
    <property type="project" value="InterPro"/>
</dbReference>
<feature type="domain" description="BUB1 N-terminal" evidence="17">
    <location>
        <begin position="1"/>
        <end position="163"/>
    </location>
</feature>
<feature type="repeat" description="Solcar" evidence="14">
    <location>
        <begin position="796"/>
        <end position="882"/>
    </location>
</feature>
<evidence type="ECO:0000256" key="1">
    <source>
        <dbReference type="ARBA" id="ARBA00004448"/>
    </source>
</evidence>
<proteinExistence type="inferred from homology"/>
<dbReference type="InterPro" id="IPR011009">
    <property type="entry name" value="Kinase-like_dom_sf"/>
</dbReference>
<evidence type="ECO:0000259" key="16">
    <source>
        <dbReference type="PROSITE" id="PS50011"/>
    </source>
</evidence>
<dbReference type="Proteomes" id="UP000237347">
    <property type="component" value="Unassembled WGS sequence"/>
</dbReference>
<evidence type="ECO:0000256" key="12">
    <source>
        <dbReference type="ARBA" id="ARBA00024143"/>
    </source>
</evidence>
<comment type="caution">
    <text evidence="18">The sequence shown here is derived from an EMBL/GenBank/DDBJ whole genome shotgun (WGS) entry which is preliminary data.</text>
</comment>
<dbReference type="PROSITE" id="PS50011">
    <property type="entry name" value="PROTEIN_KINASE_DOM"/>
    <property type="match status" value="1"/>
</dbReference>
<dbReference type="InterPro" id="IPR002067">
    <property type="entry name" value="MCP"/>
</dbReference>
<dbReference type="InterPro" id="IPR000719">
    <property type="entry name" value="Prot_kinase_dom"/>
</dbReference>
<comment type="subcellular location">
    <subcellularLocation>
        <location evidence="1">Mitochondrion inner membrane</location>
        <topology evidence="1">Multi-pass membrane protein</topology>
    </subcellularLocation>
</comment>
<dbReference type="PANTHER" id="PTHR45635">
    <property type="entry name" value="ADP,ATP CARRIER PROTEIN 1-RELATED-RELATED"/>
    <property type="match status" value="1"/>
</dbReference>
<sequence length="893" mass="100052">MAVISKDSQDTNSATDPLLSWLWSIKKALQEKDDSGLDLTKLLSDCFDTFKDNAQYRNDLRFLKICFLYMDVSNDFENVFREMVESEICIDHSMLYVCYASFLELKQKLHDAHLVYQYGMLRNAKPVELLKKAHALFLDRLSESVNACSLQKIGEGESIEFEKSYINPWSASTVKDLLKKLNTQIIKYDGYHHSTKAYTGKVTLSSLKKSSRNKIIEIGGKKYQIKGCAGQGGFAQVYKAYVNSNPDEVVALKIQKPAFPWEFYMYRQLDQRISEKERSSFGIAHRMHLYSDYSILVFDYLAQGTLQDAINSYLVSGKSMEEELCIYYTIEMLYMLETLHGAGIIHGDFKPDNLLIRYSRGDLLEDGFRARTGSWQDQGLCLVDWGRGIDQHLFPDNTEFKGDCRTSGFRYTYGLCAVVHLMLHNSYMKIEKKASSDGGYIYLPKSPFKRYWINLWKDFFTKLLNMSPGCDHIKLLQNLRESFQDYMCSQPQLIKKLKELLVKQRASLSPSWVTNMADGSQHLSVFQKIHGQSYLVSRHSPNMHPMNYSASGYVNGGLLSSLQPASQATGLAQFSPLSPVFVQAPSEKGVKGFVVDFLMGGVSAAVSKTAAAPIERVKLLIQNQDEMIKAGRLSEPYKGIGDCFGRTIREEGVLALWRGNTANVIRYFPTQALNFAFKDYFKSLFNFKKDKDGYWKWFAGNLASGGAAGASSLLFVYSLDFARTRLANDAKAAKKGGERQFNGLVDVYKKTIKSDGVAGLYRGFNISCVGIIVYRGLYFGMYDSLKPVVLVGGLQDSFLASFLLGWGITIGAGLASYPIDTVRRRMMMTSGEAVKYKSSLDAFNQILKKEGAKSLFKGAGANILRAVAGAGVLAGYDKLQLIVLGKKYGSGGG</sequence>
<keyword evidence="10" id="KW-0496">Mitochondrion</keyword>
<keyword evidence="4" id="KW-0813">Transport</keyword>
<dbReference type="SUPFAM" id="SSF103506">
    <property type="entry name" value="Mitochondrial carrier"/>
    <property type="match status" value="1"/>
</dbReference>
<protein>
    <submittedName>
        <fullName evidence="18">Mitotic checkpoint serine/threonine-protein kinase bub1</fullName>
    </submittedName>
</protein>
<organism evidence="18 19">
    <name type="scientific">Quercus suber</name>
    <name type="common">Cork oak</name>
    <dbReference type="NCBI Taxonomy" id="58331"/>
    <lineage>
        <taxon>Eukaryota</taxon>
        <taxon>Viridiplantae</taxon>
        <taxon>Streptophyta</taxon>
        <taxon>Embryophyta</taxon>
        <taxon>Tracheophyta</taxon>
        <taxon>Spermatophyta</taxon>
        <taxon>Magnoliopsida</taxon>
        <taxon>eudicotyledons</taxon>
        <taxon>Gunneridae</taxon>
        <taxon>Pentapetalae</taxon>
        <taxon>rosids</taxon>
        <taxon>fabids</taxon>
        <taxon>Fagales</taxon>
        <taxon>Fagaceae</taxon>
        <taxon>Quercus</taxon>
    </lineage>
</organism>
<evidence type="ECO:0000256" key="13">
    <source>
        <dbReference type="ARBA" id="ARBA00045250"/>
    </source>
</evidence>
<dbReference type="SMART" id="SM00220">
    <property type="entry name" value="S_TKc"/>
    <property type="match status" value="1"/>
</dbReference>
<dbReference type="Pfam" id="PF00069">
    <property type="entry name" value="Pkinase"/>
    <property type="match status" value="1"/>
</dbReference>
<keyword evidence="18" id="KW-0418">Kinase</keyword>
<evidence type="ECO:0000256" key="10">
    <source>
        <dbReference type="ARBA" id="ARBA00023128"/>
    </source>
</evidence>
<dbReference type="FunFam" id="1.50.40.10:FF:000001">
    <property type="entry name" value="ADP,ATP carrier protein, mitochondrial"/>
    <property type="match status" value="1"/>
</dbReference>
<feature type="transmembrane region" description="Helical" evidence="15">
    <location>
        <begin position="798"/>
        <end position="819"/>
    </location>
</feature>
<dbReference type="Gene3D" id="1.50.40.10">
    <property type="entry name" value="Mitochondrial carrier domain"/>
    <property type="match status" value="1"/>
</dbReference>
<keyword evidence="8" id="KW-0999">Mitochondrion inner membrane</keyword>
<name>A0AAW0KG54_QUESU</name>
<keyword evidence="6 14" id="KW-0812">Transmembrane</keyword>
<dbReference type="Pfam" id="PF08311">
    <property type="entry name" value="Mad3_BUB1_I"/>
    <property type="match status" value="1"/>
</dbReference>
<dbReference type="AlphaFoldDB" id="A0AAW0KG54"/>
<keyword evidence="9 15" id="KW-1133">Transmembrane helix</keyword>
<evidence type="ECO:0000313" key="18">
    <source>
        <dbReference type="EMBL" id="KAK7837553.1"/>
    </source>
</evidence>
<evidence type="ECO:0000256" key="5">
    <source>
        <dbReference type="ARBA" id="ARBA00022449"/>
    </source>
</evidence>
<evidence type="ECO:0000256" key="3">
    <source>
        <dbReference type="ARBA" id="ARBA00011245"/>
    </source>
</evidence>
<dbReference type="PROSITE" id="PS50920">
    <property type="entry name" value="SOLCAR"/>
    <property type="match status" value="3"/>
</dbReference>
<evidence type="ECO:0000256" key="7">
    <source>
        <dbReference type="ARBA" id="ARBA00022737"/>
    </source>
</evidence>
<dbReference type="GO" id="GO:1990544">
    <property type="term" value="P:mitochondrial ATP transmembrane transport"/>
    <property type="evidence" value="ECO:0007669"/>
    <property type="project" value="InterPro"/>
</dbReference>
<dbReference type="InterPro" id="IPR023395">
    <property type="entry name" value="MCP_dom_sf"/>
</dbReference>
<dbReference type="Pfam" id="PF00153">
    <property type="entry name" value="Mito_carr"/>
    <property type="match status" value="3"/>
</dbReference>
<evidence type="ECO:0000256" key="4">
    <source>
        <dbReference type="ARBA" id="ARBA00022448"/>
    </source>
</evidence>
<dbReference type="PANTHER" id="PTHR45635:SF14">
    <property type="entry name" value="ADP_ATP TRANSLOCASE"/>
    <property type="match status" value="1"/>
</dbReference>
<dbReference type="GO" id="GO:0005471">
    <property type="term" value="F:ATP:ADP antiporter activity"/>
    <property type="evidence" value="ECO:0007669"/>
    <property type="project" value="InterPro"/>
</dbReference>
<dbReference type="GO" id="GO:0005743">
    <property type="term" value="C:mitochondrial inner membrane"/>
    <property type="evidence" value="ECO:0007669"/>
    <property type="project" value="UniProtKB-SubCell"/>
</dbReference>
<feature type="transmembrane region" description="Helical" evidence="15">
    <location>
        <begin position="759"/>
        <end position="778"/>
    </location>
</feature>
<dbReference type="Gene3D" id="1.25.40.430">
    <property type="match status" value="1"/>
</dbReference>
<keyword evidence="7" id="KW-0677">Repeat</keyword>
<keyword evidence="5" id="KW-0050">Antiport</keyword>
<evidence type="ECO:0000256" key="9">
    <source>
        <dbReference type="ARBA" id="ARBA00022989"/>
    </source>
</evidence>
<evidence type="ECO:0000256" key="2">
    <source>
        <dbReference type="ARBA" id="ARBA00006375"/>
    </source>
</evidence>
<dbReference type="PRINTS" id="PR00927">
    <property type="entry name" value="ADPTRNSLCASE"/>
</dbReference>
<feature type="repeat" description="Solcar" evidence="14">
    <location>
        <begin position="591"/>
        <end position="684"/>
    </location>
</feature>
<dbReference type="SMART" id="SM00777">
    <property type="entry name" value="Mad3_BUB1_I"/>
    <property type="match status" value="1"/>
</dbReference>
<dbReference type="GO" id="GO:0140021">
    <property type="term" value="P:mitochondrial ADP transmembrane transport"/>
    <property type="evidence" value="ECO:0007669"/>
    <property type="project" value="InterPro"/>
</dbReference>
<evidence type="ECO:0000259" key="17">
    <source>
        <dbReference type="PROSITE" id="PS51489"/>
    </source>
</evidence>
<accession>A0AAW0KG54</accession>
<keyword evidence="18" id="KW-0808">Transferase</keyword>
<dbReference type="InterPro" id="IPR008271">
    <property type="entry name" value="Ser/Thr_kinase_AS"/>
</dbReference>
<comment type="similarity">
    <text evidence="2">Belongs to the mitochondrial carrier (TC 2.A.29) family.</text>
</comment>
<dbReference type="PROSITE" id="PS51489">
    <property type="entry name" value="BUB1_N"/>
    <property type="match status" value="1"/>
</dbReference>
<evidence type="ECO:0000256" key="8">
    <source>
        <dbReference type="ARBA" id="ARBA00022792"/>
    </source>
</evidence>
<dbReference type="PROSITE" id="PS00108">
    <property type="entry name" value="PROTEIN_KINASE_ST"/>
    <property type="match status" value="1"/>
</dbReference>
<dbReference type="GO" id="GO:0005524">
    <property type="term" value="F:ATP binding"/>
    <property type="evidence" value="ECO:0007669"/>
    <property type="project" value="InterPro"/>
</dbReference>
<evidence type="ECO:0000256" key="6">
    <source>
        <dbReference type="ARBA" id="ARBA00022692"/>
    </source>
</evidence>